<dbReference type="OrthoDB" id="5765088at2"/>
<feature type="compositionally biased region" description="Basic residues" evidence="1">
    <location>
        <begin position="221"/>
        <end position="232"/>
    </location>
</feature>
<evidence type="ECO:0000256" key="1">
    <source>
        <dbReference type="SAM" id="MobiDB-lite"/>
    </source>
</evidence>
<dbReference type="Proteomes" id="UP000243679">
    <property type="component" value="Chromosome"/>
</dbReference>
<dbReference type="Pfam" id="PF06552">
    <property type="entry name" value="TOM20_plant"/>
    <property type="match status" value="1"/>
</dbReference>
<dbReference type="EMBL" id="AP014836">
    <property type="protein sequence ID" value="BAW79961.1"/>
    <property type="molecule type" value="Genomic_DNA"/>
</dbReference>
<proteinExistence type="predicted"/>
<dbReference type="SUPFAM" id="SSF48452">
    <property type="entry name" value="TPR-like"/>
    <property type="match status" value="1"/>
</dbReference>
<dbReference type="InterPro" id="IPR011990">
    <property type="entry name" value="TPR-like_helical_dom_sf"/>
</dbReference>
<reference evidence="2 3" key="1">
    <citation type="journal article" date="2017" name="ISME J.">
        <title>An acid-tolerant ammonia-oxidizing ?-proteobacterium from soil.</title>
        <authorList>
            <person name="Hayatsu M."/>
            <person name="Tago K."/>
            <person name="Uchiyama I."/>
            <person name="Toyoda A."/>
            <person name="Wang Y."/>
            <person name="Shimomura Y."/>
            <person name="Okubo T."/>
            <person name="Kurisu F."/>
            <person name="Hirono Y."/>
            <person name="Nonaka K."/>
            <person name="Akiyama H."/>
            <person name="Itoh T."/>
            <person name="Takami H."/>
        </authorList>
    </citation>
    <scope>NUCLEOTIDE SEQUENCE [LARGE SCALE GENOMIC DNA]</scope>
    <source>
        <strain evidence="2 3">TAO100</strain>
    </source>
</reference>
<keyword evidence="3" id="KW-1185">Reference proteome</keyword>
<organism evidence="2 3">
    <name type="scientific">Candidatus Nitrosoglobus terrae</name>
    <dbReference type="NCBI Taxonomy" id="1630141"/>
    <lineage>
        <taxon>Bacteria</taxon>
        <taxon>Pseudomonadati</taxon>
        <taxon>Pseudomonadota</taxon>
        <taxon>Gammaproteobacteria</taxon>
        <taxon>Chromatiales</taxon>
        <taxon>Chromatiaceae</taxon>
        <taxon>Candidatus Nitrosoglobus</taxon>
    </lineage>
</organism>
<name>A0A1Q2SLE6_9GAMM</name>
<dbReference type="KEGG" id="ntt:TAO_0591"/>
<accession>A0A1Q2SLE6</accession>
<sequence length="232" mass="26873">MKKFKQWLAKIVFTQGRIEASKIKKAEPAKIDDLFRAAYKKFSSAASFDADNAEVLHYWGSVLYEQSQYKEGKEVKELCQGACEKFGAALKLDPNNAEIMNDWGAALISRARNRPDKHAVPFYREAWEKINAAEALKPGVGAYNLACIYSLQGDLRQSKMYIEQARAADNLPPVAYLKMDRDLDNIRDEEWFKHIIQSLIKEEEIQSQVREAEKKQQNKPWWRRLKRQKSLS</sequence>
<evidence type="ECO:0000313" key="3">
    <source>
        <dbReference type="Proteomes" id="UP000243679"/>
    </source>
</evidence>
<protein>
    <submittedName>
        <fullName evidence="2">Hypothetical conserved protein</fullName>
    </submittedName>
</protein>
<evidence type="ECO:0000313" key="2">
    <source>
        <dbReference type="EMBL" id="BAW79961.1"/>
    </source>
</evidence>
<feature type="region of interest" description="Disordered" evidence="1">
    <location>
        <begin position="211"/>
        <end position="232"/>
    </location>
</feature>
<dbReference type="Gene3D" id="1.25.40.10">
    <property type="entry name" value="Tetratricopeptide repeat domain"/>
    <property type="match status" value="1"/>
</dbReference>
<gene>
    <name evidence="2" type="ORF">TAO_0591</name>
</gene>
<dbReference type="RefSeq" id="WP_096526557.1">
    <property type="nucleotide sequence ID" value="NZ_AP014836.1"/>
</dbReference>
<dbReference type="NCBIfam" id="NF047558">
    <property type="entry name" value="TPR_END_plus"/>
    <property type="match status" value="1"/>
</dbReference>
<dbReference type="AlphaFoldDB" id="A0A1Q2SLE6"/>